<dbReference type="Proteomes" id="UP001458880">
    <property type="component" value="Unassembled WGS sequence"/>
</dbReference>
<dbReference type="PANTHER" id="PTHR19303:SF71">
    <property type="entry name" value="ZINC FINGER PHD-TYPE DOMAIN-CONTAINING PROTEIN"/>
    <property type="match status" value="1"/>
</dbReference>
<feature type="domain" description="HTH CENPB-type" evidence="4">
    <location>
        <begin position="57"/>
        <end position="134"/>
    </location>
</feature>
<reference evidence="5 6" key="1">
    <citation type="journal article" date="2024" name="BMC Genomics">
        <title>De novo assembly and annotation of Popillia japonica's genome with initial clues to its potential as an invasive pest.</title>
        <authorList>
            <person name="Cucini C."/>
            <person name="Boschi S."/>
            <person name="Funari R."/>
            <person name="Cardaioli E."/>
            <person name="Iannotti N."/>
            <person name="Marturano G."/>
            <person name="Paoli F."/>
            <person name="Bruttini M."/>
            <person name="Carapelli A."/>
            <person name="Frati F."/>
            <person name="Nardi F."/>
        </authorList>
    </citation>
    <scope>NUCLEOTIDE SEQUENCE [LARGE SCALE GENOMIC DNA]</scope>
    <source>
        <strain evidence="5">DMR45628</strain>
    </source>
</reference>
<dbReference type="PANTHER" id="PTHR19303">
    <property type="entry name" value="TRANSPOSON"/>
    <property type="match status" value="1"/>
</dbReference>
<organism evidence="5 6">
    <name type="scientific">Popillia japonica</name>
    <name type="common">Japanese beetle</name>
    <dbReference type="NCBI Taxonomy" id="7064"/>
    <lineage>
        <taxon>Eukaryota</taxon>
        <taxon>Metazoa</taxon>
        <taxon>Ecdysozoa</taxon>
        <taxon>Arthropoda</taxon>
        <taxon>Hexapoda</taxon>
        <taxon>Insecta</taxon>
        <taxon>Pterygota</taxon>
        <taxon>Neoptera</taxon>
        <taxon>Endopterygota</taxon>
        <taxon>Coleoptera</taxon>
        <taxon>Polyphaga</taxon>
        <taxon>Scarabaeiformia</taxon>
        <taxon>Scarabaeidae</taxon>
        <taxon>Rutelinae</taxon>
        <taxon>Popillia</taxon>
    </lineage>
</organism>
<comment type="caution">
    <text evidence="5">The sequence shown here is derived from an EMBL/GenBank/DDBJ whole genome shotgun (WGS) entry which is preliminary data.</text>
</comment>
<gene>
    <name evidence="5" type="ORF">QE152_g26072</name>
</gene>
<evidence type="ECO:0000313" key="5">
    <source>
        <dbReference type="EMBL" id="KAK9710364.1"/>
    </source>
</evidence>
<protein>
    <submittedName>
        <fullName evidence="5">CENP-B N-terminal DNA-binding domain</fullName>
    </submittedName>
</protein>
<evidence type="ECO:0000256" key="1">
    <source>
        <dbReference type="ARBA" id="ARBA00004123"/>
    </source>
</evidence>
<dbReference type="GO" id="GO:0005634">
    <property type="term" value="C:nucleus"/>
    <property type="evidence" value="ECO:0007669"/>
    <property type="project" value="UniProtKB-SubCell"/>
</dbReference>
<dbReference type="PROSITE" id="PS51253">
    <property type="entry name" value="HTH_CENPB"/>
    <property type="match status" value="1"/>
</dbReference>
<evidence type="ECO:0000256" key="2">
    <source>
        <dbReference type="ARBA" id="ARBA00023125"/>
    </source>
</evidence>
<sequence>MVRTYQKRNLVHSGPYKRPINAIKKAELTITKAAKQYGVPKTCLLRRIKSNNITAPRNDNYKQVFTEEQEQQLVKHILDMEARFYGLTPTDIRTIAFQAAENMKISHPFNKEKRMAGVDWLYNFRKRHPNLSLGAPEPTSVARAAGFSKIEVTKFFDLLSSVMKKYKFQANQIYNPDETGINTVPNPRNSCTKSLEAKREKDKNNKIEDIFTWIPILMSGEKPADICAPSLNIKAGGRRGMKNGRYEIDDCVGTYNVDASGRSRPWPWHFA</sequence>
<proteinExistence type="predicted"/>
<dbReference type="Pfam" id="PF03221">
    <property type="entry name" value="HTH_Tnp_Tc5"/>
    <property type="match status" value="1"/>
</dbReference>
<dbReference type="InterPro" id="IPR006600">
    <property type="entry name" value="HTH_CenpB_DNA-bd_dom"/>
</dbReference>
<dbReference type="GO" id="GO:0003677">
    <property type="term" value="F:DNA binding"/>
    <property type="evidence" value="ECO:0007669"/>
    <property type="project" value="UniProtKB-KW"/>
</dbReference>
<accession>A0AAW1JZZ1</accession>
<evidence type="ECO:0000313" key="6">
    <source>
        <dbReference type="Proteomes" id="UP001458880"/>
    </source>
</evidence>
<dbReference type="Gene3D" id="1.10.10.60">
    <property type="entry name" value="Homeodomain-like"/>
    <property type="match status" value="1"/>
</dbReference>
<dbReference type="SUPFAM" id="SSF46689">
    <property type="entry name" value="Homeodomain-like"/>
    <property type="match status" value="1"/>
</dbReference>
<name>A0AAW1JZZ1_POPJA</name>
<keyword evidence="3" id="KW-0539">Nucleus</keyword>
<comment type="subcellular location">
    <subcellularLocation>
        <location evidence="1">Nucleus</location>
    </subcellularLocation>
</comment>
<evidence type="ECO:0000259" key="4">
    <source>
        <dbReference type="PROSITE" id="PS51253"/>
    </source>
</evidence>
<evidence type="ECO:0000256" key="3">
    <source>
        <dbReference type="ARBA" id="ARBA00023242"/>
    </source>
</evidence>
<dbReference type="InterPro" id="IPR009057">
    <property type="entry name" value="Homeodomain-like_sf"/>
</dbReference>
<dbReference type="Pfam" id="PF05225">
    <property type="entry name" value="HTH_psq"/>
    <property type="match status" value="1"/>
</dbReference>
<dbReference type="InterPro" id="IPR007889">
    <property type="entry name" value="HTH_Psq"/>
</dbReference>
<keyword evidence="6" id="KW-1185">Reference proteome</keyword>
<dbReference type="AlphaFoldDB" id="A0AAW1JZZ1"/>
<dbReference type="InterPro" id="IPR050863">
    <property type="entry name" value="CenT-Element_Derived"/>
</dbReference>
<dbReference type="EMBL" id="JASPKY010000294">
    <property type="protein sequence ID" value="KAK9710364.1"/>
    <property type="molecule type" value="Genomic_DNA"/>
</dbReference>
<keyword evidence="2 5" id="KW-0238">DNA-binding</keyword>